<dbReference type="OrthoDB" id="5983381at2759"/>
<proteinExistence type="predicted"/>
<dbReference type="AlphaFoldDB" id="A0A177ASS6"/>
<reference evidence="2 3" key="1">
    <citation type="submission" date="2016-04" db="EMBL/GenBank/DDBJ databases">
        <title>The genome of Intoshia linei affirms orthonectids as highly simplified spiralians.</title>
        <authorList>
            <person name="Mikhailov K.V."/>
            <person name="Slusarev G.S."/>
            <person name="Nikitin M.A."/>
            <person name="Logacheva M.D."/>
            <person name="Penin A."/>
            <person name="Aleoshin V."/>
            <person name="Panchin Y.V."/>
        </authorList>
    </citation>
    <scope>NUCLEOTIDE SEQUENCE [LARGE SCALE GENOMIC DNA]</scope>
    <source>
        <strain evidence="2">Intl2013</strain>
        <tissue evidence="2">Whole animal</tissue>
    </source>
</reference>
<accession>A0A177ASS6</accession>
<organism evidence="2 3">
    <name type="scientific">Intoshia linei</name>
    <dbReference type="NCBI Taxonomy" id="1819745"/>
    <lineage>
        <taxon>Eukaryota</taxon>
        <taxon>Metazoa</taxon>
        <taxon>Spiralia</taxon>
        <taxon>Lophotrochozoa</taxon>
        <taxon>Mesozoa</taxon>
        <taxon>Orthonectida</taxon>
        <taxon>Rhopaluridae</taxon>
        <taxon>Intoshia</taxon>
    </lineage>
</organism>
<evidence type="ECO:0000313" key="3">
    <source>
        <dbReference type="Proteomes" id="UP000078046"/>
    </source>
</evidence>
<evidence type="ECO:0000256" key="1">
    <source>
        <dbReference type="SAM" id="SignalP"/>
    </source>
</evidence>
<evidence type="ECO:0000313" key="2">
    <source>
        <dbReference type="EMBL" id="OAF65035.1"/>
    </source>
</evidence>
<name>A0A177ASS6_9BILA</name>
<keyword evidence="1" id="KW-0732">Signal</keyword>
<gene>
    <name evidence="2" type="ORF">A3Q56_07254</name>
</gene>
<feature type="non-terminal residue" evidence="2">
    <location>
        <position position="761"/>
    </location>
</feature>
<feature type="chain" id="PRO_5008056692" evidence="1">
    <location>
        <begin position="19"/>
        <end position="761"/>
    </location>
</feature>
<keyword evidence="3" id="KW-1185">Reference proteome</keyword>
<feature type="signal peptide" evidence="1">
    <location>
        <begin position="1"/>
        <end position="18"/>
    </location>
</feature>
<dbReference type="EMBL" id="LWCA01001479">
    <property type="protein sequence ID" value="OAF65035.1"/>
    <property type="molecule type" value="Genomic_DNA"/>
</dbReference>
<dbReference type="Proteomes" id="UP000078046">
    <property type="component" value="Unassembled WGS sequence"/>
</dbReference>
<protein>
    <submittedName>
        <fullName evidence="2">Uncharacterized protein</fullName>
    </submittedName>
</protein>
<sequence>MNFFKFWMLAILLGWVVAQKGKPWYVEAVGYEPIAFHEDIDLEKGVFIFDKCIKSKGRLFGFSLYFISMKPIKLLLIRPYFQNHEIESYKVIHSWIIYPKKLGLMDIKISDIYQECVQVKIEDRIGLYIDGDELSISHQYDYSATNHMILLKNKQLKMNHEYKYDNIEYPCIFSIQAYIDRVNKHVTIDEYTKCPLVDIPNEFLEEKPYASVGYEAVILHEPIALKRSIFIFEEPIQAYGHIYAFSFYFISLNSIEVVLLRPKFVDSKVESFKLLEKWMIHPTKLGLDNIIIADIKQNCMFVRGGDRIGFIVSSDGEYPSISHQYVYSAASSIVQVPSSSFKIGTNYKTDKKSYPCIFSFEAIINKDVEVSKESYTNCPTLAEIPDEYSQKRKTDEMGYDLLTYNEPVKWNVSLFIFDEPFTSFGDIYGFSFFFNNTDPLKVLLFRPNFVKSKIKSYKLINIWDIQPEYAGLQHISISDIGQQCVNIRKDDRLGIYIDDNDQSVAHQYDYNLENIIVQMEGKDLVIGQDYVGDGKGYHCKFSFKAYIDNEKDTYQLDKKSQCPVSVVIPSVYEKNSNDIYEQVGYDQVSLDEFVHWNKSSFLFANAVKSEGRIFAFSFYFINTEPVEIGLWRPQFDENNVNAFQLMHVWNIFPGHIGVADVMIKDINQDCIDVKPNDHLGYFLNGSFHTIAHQYDYNTENIIIQSLDGEGFNVGQVYESDGKGYPCILSVKALIIKSNYGDVNAYSNCPSNTEVPRMYKAG</sequence>
<comment type="caution">
    <text evidence="2">The sequence shown here is derived from an EMBL/GenBank/DDBJ whole genome shotgun (WGS) entry which is preliminary data.</text>
</comment>